<sequence length="109" mass="12933">MLTTSDRHWWFLVEYTRLYCIDGKNWRSGLTVCLLHRCMVCNIFLTVPYKNIFLCTSCISSTFLFARMLYHSAYVLHPHLLLEENLGKFVFLRFFFCACVKSLLTSFLI</sequence>
<evidence type="ECO:0000313" key="2">
    <source>
        <dbReference type="Proteomes" id="UP000827976"/>
    </source>
</evidence>
<reference evidence="2" key="1">
    <citation type="journal article" date="2022" name="Nat. Commun.">
        <title>Chromosome evolution and the genetic basis of agronomically important traits in greater yam.</title>
        <authorList>
            <person name="Bredeson J.V."/>
            <person name="Lyons J.B."/>
            <person name="Oniyinde I.O."/>
            <person name="Okereke N.R."/>
            <person name="Kolade O."/>
            <person name="Nnabue I."/>
            <person name="Nwadili C.O."/>
            <person name="Hribova E."/>
            <person name="Parker M."/>
            <person name="Nwogha J."/>
            <person name="Shu S."/>
            <person name="Carlson J."/>
            <person name="Kariba R."/>
            <person name="Muthemba S."/>
            <person name="Knop K."/>
            <person name="Barton G.J."/>
            <person name="Sherwood A.V."/>
            <person name="Lopez-Montes A."/>
            <person name="Asiedu R."/>
            <person name="Jamnadass R."/>
            <person name="Muchugi A."/>
            <person name="Goodstein D."/>
            <person name="Egesi C.N."/>
            <person name="Featherston J."/>
            <person name="Asfaw A."/>
            <person name="Simpson G.G."/>
            <person name="Dolezel J."/>
            <person name="Hendre P.S."/>
            <person name="Van Deynze A."/>
            <person name="Kumar P.L."/>
            <person name="Obidiegwu J.E."/>
            <person name="Bhattacharjee R."/>
            <person name="Rokhsar D.S."/>
        </authorList>
    </citation>
    <scope>NUCLEOTIDE SEQUENCE [LARGE SCALE GENOMIC DNA]</scope>
    <source>
        <strain evidence="2">cv. TDa95/00328</strain>
    </source>
</reference>
<protein>
    <submittedName>
        <fullName evidence="1">Uncharacterized protein</fullName>
    </submittedName>
</protein>
<accession>A0ACB7VWX8</accession>
<evidence type="ECO:0000313" key="1">
    <source>
        <dbReference type="EMBL" id="KAH7679078.1"/>
    </source>
</evidence>
<organism evidence="1 2">
    <name type="scientific">Dioscorea alata</name>
    <name type="common">Purple yam</name>
    <dbReference type="NCBI Taxonomy" id="55571"/>
    <lineage>
        <taxon>Eukaryota</taxon>
        <taxon>Viridiplantae</taxon>
        <taxon>Streptophyta</taxon>
        <taxon>Embryophyta</taxon>
        <taxon>Tracheophyta</taxon>
        <taxon>Spermatophyta</taxon>
        <taxon>Magnoliopsida</taxon>
        <taxon>Liliopsida</taxon>
        <taxon>Dioscoreales</taxon>
        <taxon>Dioscoreaceae</taxon>
        <taxon>Dioscorea</taxon>
    </lineage>
</organism>
<dbReference type="Proteomes" id="UP000827976">
    <property type="component" value="Chromosome 6"/>
</dbReference>
<keyword evidence="2" id="KW-1185">Reference proteome</keyword>
<name>A0ACB7VWX8_DIOAL</name>
<dbReference type="EMBL" id="CM037016">
    <property type="protein sequence ID" value="KAH7679078.1"/>
    <property type="molecule type" value="Genomic_DNA"/>
</dbReference>
<proteinExistence type="predicted"/>
<comment type="caution">
    <text evidence="1">The sequence shown here is derived from an EMBL/GenBank/DDBJ whole genome shotgun (WGS) entry which is preliminary data.</text>
</comment>
<gene>
    <name evidence="1" type="ORF">IHE45_06G035500</name>
</gene>